<name>A0A5B6WEG7_9ROSI</name>
<proteinExistence type="predicted"/>
<comment type="caution">
    <text evidence="1">The sequence shown here is derived from an EMBL/GenBank/DDBJ whole genome shotgun (WGS) entry which is preliminary data.</text>
</comment>
<dbReference type="InterPro" id="IPR052343">
    <property type="entry name" value="Retrotransposon-Effector_Assoc"/>
</dbReference>
<organism evidence="1 2">
    <name type="scientific">Gossypium australe</name>
    <dbReference type="NCBI Taxonomy" id="47621"/>
    <lineage>
        <taxon>Eukaryota</taxon>
        <taxon>Viridiplantae</taxon>
        <taxon>Streptophyta</taxon>
        <taxon>Embryophyta</taxon>
        <taxon>Tracheophyta</taxon>
        <taxon>Spermatophyta</taxon>
        <taxon>Magnoliopsida</taxon>
        <taxon>eudicotyledons</taxon>
        <taxon>Gunneridae</taxon>
        <taxon>Pentapetalae</taxon>
        <taxon>rosids</taxon>
        <taxon>malvids</taxon>
        <taxon>Malvales</taxon>
        <taxon>Malvaceae</taxon>
        <taxon>Malvoideae</taxon>
        <taxon>Gossypium</taxon>
    </lineage>
</organism>
<evidence type="ECO:0000313" key="1">
    <source>
        <dbReference type="EMBL" id="KAA3479676.1"/>
    </source>
</evidence>
<keyword evidence="2" id="KW-1185">Reference proteome</keyword>
<keyword evidence="1" id="KW-0548">Nucleotidyltransferase</keyword>
<keyword evidence="1" id="KW-0808">Transferase</keyword>
<dbReference type="AlphaFoldDB" id="A0A5B6WEG7"/>
<dbReference type="PANTHER" id="PTHR46890:SF48">
    <property type="entry name" value="RNA-DIRECTED DNA POLYMERASE"/>
    <property type="match status" value="1"/>
</dbReference>
<keyword evidence="1" id="KW-0695">RNA-directed DNA polymerase</keyword>
<evidence type="ECO:0000313" key="2">
    <source>
        <dbReference type="Proteomes" id="UP000325315"/>
    </source>
</evidence>
<dbReference type="OrthoDB" id="1002598at2759"/>
<dbReference type="EMBL" id="SMMG02000003">
    <property type="protein sequence ID" value="KAA3479676.1"/>
    <property type="molecule type" value="Genomic_DNA"/>
</dbReference>
<dbReference type="PANTHER" id="PTHR46890">
    <property type="entry name" value="NON-LTR RETROLELEMENT REVERSE TRANSCRIPTASE-LIKE PROTEIN-RELATED"/>
    <property type="match status" value="1"/>
</dbReference>
<dbReference type="Proteomes" id="UP000325315">
    <property type="component" value="Unassembled WGS sequence"/>
</dbReference>
<gene>
    <name evidence="1" type="ORF">EPI10_020169</name>
</gene>
<protein>
    <submittedName>
        <fullName evidence="1">Reverse transcriptase</fullName>
    </submittedName>
</protein>
<sequence length="210" mass="24832">MGSTNILVMFVYGYPDKQKRKVLWDRLDQVYGHIDRIWSRYLLNLEIELRVEYEKVLDEEELLWKQNLRLGWIQFGDRNKKFSHNKALVTQNSNKNSALKFGDCWCYDNEVLIPKMFLVLIPKIKNPKSLSHYRPISLGNVLYKIVTKVIANRLKPIFHSLIVQNQVSFVAWRQIKDNNIIAQDIVHLMRTKKREENLDGYKSGPGESIR</sequence>
<accession>A0A5B6WEG7</accession>
<reference evidence="2" key="1">
    <citation type="journal article" date="2019" name="Plant Biotechnol. J.">
        <title>Genome sequencing of the Australian wild diploid species Gossypium australe highlights disease resistance and delayed gland morphogenesis.</title>
        <authorList>
            <person name="Cai Y."/>
            <person name="Cai X."/>
            <person name="Wang Q."/>
            <person name="Wang P."/>
            <person name="Zhang Y."/>
            <person name="Cai C."/>
            <person name="Xu Y."/>
            <person name="Wang K."/>
            <person name="Zhou Z."/>
            <person name="Wang C."/>
            <person name="Geng S."/>
            <person name="Li B."/>
            <person name="Dong Q."/>
            <person name="Hou Y."/>
            <person name="Wang H."/>
            <person name="Ai P."/>
            <person name="Liu Z."/>
            <person name="Yi F."/>
            <person name="Sun M."/>
            <person name="An G."/>
            <person name="Cheng J."/>
            <person name="Zhang Y."/>
            <person name="Shi Q."/>
            <person name="Xie Y."/>
            <person name="Shi X."/>
            <person name="Chang Y."/>
            <person name="Huang F."/>
            <person name="Chen Y."/>
            <person name="Hong S."/>
            <person name="Mi L."/>
            <person name="Sun Q."/>
            <person name="Zhang L."/>
            <person name="Zhou B."/>
            <person name="Peng R."/>
            <person name="Zhang X."/>
            <person name="Liu F."/>
        </authorList>
    </citation>
    <scope>NUCLEOTIDE SEQUENCE [LARGE SCALE GENOMIC DNA]</scope>
    <source>
        <strain evidence="2">cv. PA1801</strain>
    </source>
</reference>
<dbReference type="GO" id="GO:0003964">
    <property type="term" value="F:RNA-directed DNA polymerase activity"/>
    <property type="evidence" value="ECO:0007669"/>
    <property type="project" value="UniProtKB-KW"/>
</dbReference>